<dbReference type="Gene3D" id="3.40.250.10">
    <property type="entry name" value="Rhodanese-like domain"/>
    <property type="match status" value="1"/>
</dbReference>
<dbReference type="SUPFAM" id="SSF52821">
    <property type="entry name" value="Rhodanese/Cell cycle control phosphatase"/>
    <property type="match status" value="1"/>
</dbReference>
<comment type="caution">
    <text evidence="3">The sequence shown here is derived from an EMBL/GenBank/DDBJ whole genome shotgun (WGS) entry which is preliminary data.</text>
</comment>
<dbReference type="Pfam" id="PF00581">
    <property type="entry name" value="Rhodanese"/>
    <property type="match status" value="1"/>
</dbReference>
<dbReference type="InterPro" id="IPR001763">
    <property type="entry name" value="Rhodanese-like_dom"/>
</dbReference>
<evidence type="ECO:0000256" key="1">
    <source>
        <dbReference type="SAM" id="SignalP"/>
    </source>
</evidence>
<dbReference type="Proteomes" id="UP000614424">
    <property type="component" value="Unassembled WGS sequence"/>
</dbReference>
<gene>
    <name evidence="3" type="ORF">H8E41_05655</name>
</gene>
<sequence length="192" mass="21648">MRPRNIKLSGYFLFTLLFTLTCMAGSVYANEVEKGQIPGEHLSKSLKKLPWGAPIWDAQEAINQLNSDEKVLWIDTRPESFFTTGTVRNAILLPFNKTGKQGNDMTEETLAAAISDAGLDKNNAKIVLFCQGPKCHRSYNASFKAITEWGYSADNIVWFRAGYPHLITEIQNNPKLKRKAKKYICDNGMKQL</sequence>
<evidence type="ECO:0000259" key="2">
    <source>
        <dbReference type="PROSITE" id="PS50206"/>
    </source>
</evidence>
<dbReference type="CDD" id="cd00158">
    <property type="entry name" value="RHOD"/>
    <property type="match status" value="1"/>
</dbReference>
<keyword evidence="1" id="KW-0732">Signal</keyword>
<feature type="domain" description="Rhodanese" evidence="2">
    <location>
        <begin position="67"/>
        <end position="167"/>
    </location>
</feature>
<feature type="chain" id="PRO_5035282033" evidence="1">
    <location>
        <begin position="30"/>
        <end position="192"/>
    </location>
</feature>
<dbReference type="EMBL" id="JACNJZ010000084">
    <property type="protein sequence ID" value="MBC8317371.1"/>
    <property type="molecule type" value="Genomic_DNA"/>
</dbReference>
<organism evidence="3 4">
    <name type="scientific">Candidatus Desulfobia pelagia</name>
    <dbReference type="NCBI Taxonomy" id="2841692"/>
    <lineage>
        <taxon>Bacteria</taxon>
        <taxon>Pseudomonadati</taxon>
        <taxon>Thermodesulfobacteriota</taxon>
        <taxon>Desulfobulbia</taxon>
        <taxon>Desulfobulbales</taxon>
        <taxon>Desulfobulbaceae</taxon>
        <taxon>Candidatus Desulfobia</taxon>
    </lineage>
</organism>
<reference evidence="3 4" key="1">
    <citation type="submission" date="2020-08" db="EMBL/GenBank/DDBJ databases">
        <title>Bridging the membrane lipid divide: bacteria of the FCB group superphylum have the potential to synthesize archaeal ether lipids.</title>
        <authorList>
            <person name="Villanueva L."/>
            <person name="Von Meijenfeldt F.A.B."/>
            <person name="Westbye A.B."/>
            <person name="Yadav S."/>
            <person name="Hopmans E.C."/>
            <person name="Dutilh B.E."/>
            <person name="Sinninghe Damste J.S."/>
        </authorList>
    </citation>
    <scope>NUCLEOTIDE SEQUENCE [LARGE SCALE GENOMIC DNA]</scope>
    <source>
        <strain evidence="3">NIOZ-UU47</strain>
    </source>
</reference>
<evidence type="ECO:0000313" key="4">
    <source>
        <dbReference type="Proteomes" id="UP000614424"/>
    </source>
</evidence>
<protein>
    <submittedName>
        <fullName evidence="3">Rhodanese-like domain-containing protein</fullName>
    </submittedName>
</protein>
<dbReference type="PROSITE" id="PS50206">
    <property type="entry name" value="RHODANESE_3"/>
    <property type="match status" value="1"/>
</dbReference>
<name>A0A8J6NAL5_9BACT</name>
<dbReference type="InterPro" id="IPR036873">
    <property type="entry name" value="Rhodanese-like_dom_sf"/>
</dbReference>
<evidence type="ECO:0000313" key="3">
    <source>
        <dbReference type="EMBL" id="MBC8317371.1"/>
    </source>
</evidence>
<dbReference type="AlphaFoldDB" id="A0A8J6NAL5"/>
<feature type="signal peptide" evidence="1">
    <location>
        <begin position="1"/>
        <end position="29"/>
    </location>
</feature>
<proteinExistence type="predicted"/>
<accession>A0A8J6NAL5</accession>